<feature type="region of interest" description="Disordered" evidence="6">
    <location>
        <begin position="1"/>
        <end position="47"/>
    </location>
</feature>
<accession>A0A1F5S3H5</accession>
<dbReference type="HAMAP" id="MF_01341">
    <property type="entry name" value="Ribosomal_uL15"/>
    <property type="match status" value="1"/>
</dbReference>
<dbReference type="InterPro" id="IPR021131">
    <property type="entry name" value="Ribosomal_uL15/eL18"/>
</dbReference>
<dbReference type="InterPro" id="IPR030878">
    <property type="entry name" value="Ribosomal_uL15"/>
</dbReference>
<evidence type="ECO:0000259" key="7">
    <source>
        <dbReference type="Pfam" id="PF00828"/>
    </source>
</evidence>
<evidence type="ECO:0000256" key="5">
    <source>
        <dbReference type="RuleBase" id="RU003888"/>
    </source>
</evidence>
<evidence type="ECO:0000256" key="3">
    <source>
        <dbReference type="ARBA" id="ARBA00023274"/>
    </source>
</evidence>
<dbReference type="AlphaFoldDB" id="A0A1F5S3H5"/>
<dbReference type="InterPro" id="IPR036227">
    <property type="entry name" value="Ribosomal_uL15/eL18_sf"/>
</dbReference>
<gene>
    <name evidence="4" type="primary">rplO</name>
    <name evidence="8" type="ORF">A2Y83_04355</name>
</gene>
<organism evidence="8 9">
    <name type="scientific">Candidatus Falkowbacteria bacterium RBG_13_39_14</name>
    <dbReference type="NCBI Taxonomy" id="1797985"/>
    <lineage>
        <taxon>Bacteria</taxon>
        <taxon>Candidatus Falkowiibacteriota</taxon>
    </lineage>
</organism>
<dbReference type="PANTHER" id="PTHR12934:SF11">
    <property type="entry name" value="LARGE RIBOSOMAL SUBUNIT PROTEIN UL15M"/>
    <property type="match status" value="1"/>
</dbReference>
<dbReference type="GO" id="GO:0022625">
    <property type="term" value="C:cytosolic large ribosomal subunit"/>
    <property type="evidence" value="ECO:0007669"/>
    <property type="project" value="TreeGrafter"/>
</dbReference>
<evidence type="ECO:0000256" key="4">
    <source>
        <dbReference type="HAMAP-Rule" id="MF_01341"/>
    </source>
</evidence>
<reference evidence="8 9" key="1">
    <citation type="journal article" date="2016" name="Nat. Commun.">
        <title>Thousands of microbial genomes shed light on interconnected biogeochemical processes in an aquifer system.</title>
        <authorList>
            <person name="Anantharaman K."/>
            <person name="Brown C.T."/>
            <person name="Hug L.A."/>
            <person name="Sharon I."/>
            <person name="Castelle C.J."/>
            <person name="Probst A.J."/>
            <person name="Thomas B.C."/>
            <person name="Singh A."/>
            <person name="Wilkins M.J."/>
            <person name="Karaoz U."/>
            <person name="Brodie E.L."/>
            <person name="Williams K.H."/>
            <person name="Hubbard S.S."/>
            <person name="Banfield J.F."/>
        </authorList>
    </citation>
    <scope>NUCLEOTIDE SEQUENCE [LARGE SCALE GENOMIC DNA]</scope>
</reference>
<evidence type="ECO:0000313" key="9">
    <source>
        <dbReference type="Proteomes" id="UP000178323"/>
    </source>
</evidence>
<comment type="similarity">
    <text evidence="1 4 5">Belongs to the universal ribosomal protein uL15 family.</text>
</comment>
<evidence type="ECO:0000313" key="8">
    <source>
        <dbReference type="EMBL" id="OGF21247.1"/>
    </source>
</evidence>
<dbReference type="InterPro" id="IPR001196">
    <property type="entry name" value="Ribosomal_uL15_CS"/>
</dbReference>
<feature type="compositionally biased region" description="Basic residues" evidence="6">
    <location>
        <begin position="1"/>
        <end position="20"/>
    </location>
</feature>
<dbReference type="GO" id="GO:0003735">
    <property type="term" value="F:structural constituent of ribosome"/>
    <property type="evidence" value="ECO:0007669"/>
    <property type="project" value="InterPro"/>
</dbReference>
<keyword evidence="3 4" id="KW-0687">Ribonucleoprotein</keyword>
<name>A0A1F5S3H5_9BACT</name>
<comment type="subunit">
    <text evidence="4">Part of the 50S ribosomal subunit.</text>
</comment>
<feature type="domain" description="Large ribosomal subunit protein uL15/eL18" evidence="7">
    <location>
        <begin position="75"/>
        <end position="144"/>
    </location>
</feature>
<evidence type="ECO:0000256" key="1">
    <source>
        <dbReference type="ARBA" id="ARBA00007320"/>
    </source>
</evidence>
<protein>
    <recommendedName>
        <fullName evidence="4">Large ribosomal subunit protein uL15</fullName>
    </recommendedName>
</protein>
<keyword evidence="4" id="KW-0699">rRNA-binding</keyword>
<comment type="function">
    <text evidence="4">Binds to the 23S rRNA.</text>
</comment>
<dbReference type="STRING" id="1797985.A2Y83_04355"/>
<dbReference type="PROSITE" id="PS00475">
    <property type="entry name" value="RIBOSOMAL_L15"/>
    <property type="match status" value="1"/>
</dbReference>
<dbReference type="GO" id="GO:0019843">
    <property type="term" value="F:rRNA binding"/>
    <property type="evidence" value="ECO:0007669"/>
    <property type="project" value="UniProtKB-UniRule"/>
</dbReference>
<sequence length="146" mass="15917">MLVLHNLKKPKGNRSKKRVGRGNASGHGTYSTRGIKGQRSRSGGKGGLKIKGFKQLLSSIPKLRGFKRLQEDVQIVNVSELNNKFFDNSEINVENLYKKGLIKTVKKGVKVLGNGELKVKGLKVSGCEVSKSAREKIEKNGGAINS</sequence>
<dbReference type="Gene3D" id="3.100.10.10">
    <property type="match status" value="1"/>
</dbReference>
<dbReference type="Pfam" id="PF00828">
    <property type="entry name" value="Ribosomal_L27A"/>
    <property type="match status" value="1"/>
</dbReference>
<dbReference type="SUPFAM" id="SSF52080">
    <property type="entry name" value="Ribosomal proteins L15p and L18e"/>
    <property type="match status" value="1"/>
</dbReference>
<dbReference type="Proteomes" id="UP000178323">
    <property type="component" value="Unassembled WGS sequence"/>
</dbReference>
<dbReference type="GO" id="GO:0006412">
    <property type="term" value="P:translation"/>
    <property type="evidence" value="ECO:0007669"/>
    <property type="project" value="UniProtKB-UniRule"/>
</dbReference>
<keyword evidence="4" id="KW-0694">RNA-binding</keyword>
<comment type="caution">
    <text evidence="8">The sequence shown here is derived from an EMBL/GenBank/DDBJ whole genome shotgun (WGS) entry which is preliminary data.</text>
</comment>
<proteinExistence type="inferred from homology"/>
<keyword evidence="2 4" id="KW-0689">Ribosomal protein</keyword>
<evidence type="ECO:0000256" key="2">
    <source>
        <dbReference type="ARBA" id="ARBA00022980"/>
    </source>
</evidence>
<dbReference type="NCBIfam" id="TIGR01071">
    <property type="entry name" value="rplO_bact"/>
    <property type="match status" value="1"/>
</dbReference>
<evidence type="ECO:0000256" key="6">
    <source>
        <dbReference type="SAM" id="MobiDB-lite"/>
    </source>
</evidence>
<dbReference type="InterPro" id="IPR005749">
    <property type="entry name" value="Ribosomal_uL15_bac-type"/>
</dbReference>
<dbReference type="PANTHER" id="PTHR12934">
    <property type="entry name" value="50S RIBOSOMAL PROTEIN L15"/>
    <property type="match status" value="1"/>
</dbReference>
<dbReference type="EMBL" id="MFFS01000066">
    <property type="protein sequence ID" value="OGF21247.1"/>
    <property type="molecule type" value="Genomic_DNA"/>
</dbReference>